<protein>
    <recommendedName>
        <fullName evidence="2">Integrase catalytic domain-containing protein</fullName>
    </recommendedName>
</protein>
<evidence type="ECO:0000256" key="1">
    <source>
        <dbReference type="ARBA" id="ARBA00022884"/>
    </source>
</evidence>
<dbReference type="SUPFAM" id="SSF53098">
    <property type="entry name" value="Ribonuclease H-like"/>
    <property type="match status" value="1"/>
</dbReference>
<feature type="domain" description="Integrase catalytic" evidence="2">
    <location>
        <begin position="105"/>
        <end position="218"/>
    </location>
</feature>
<dbReference type="InterPro" id="IPR012337">
    <property type="entry name" value="RNaseH-like_sf"/>
</dbReference>
<dbReference type="GO" id="GO:0005634">
    <property type="term" value="C:nucleus"/>
    <property type="evidence" value="ECO:0007669"/>
    <property type="project" value="UniProtKB-ARBA"/>
</dbReference>
<dbReference type="InterPro" id="IPR001584">
    <property type="entry name" value="Integrase_cat-core"/>
</dbReference>
<evidence type="ECO:0000259" key="2">
    <source>
        <dbReference type="PROSITE" id="PS50994"/>
    </source>
</evidence>
<proteinExistence type="predicted"/>
<comment type="caution">
    <text evidence="3">The sequence shown here is derived from an EMBL/GenBank/DDBJ whole genome shotgun (WGS) entry which is preliminary data.</text>
</comment>
<organism evidence="3 4">
    <name type="scientific">Pyrenophora tritici-repentis</name>
    <dbReference type="NCBI Taxonomy" id="45151"/>
    <lineage>
        <taxon>Eukaryota</taxon>
        <taxon>Fungi</taxon>
        <taxon>Dikarya</taxon>
        <taxon>Ascomycota</taxon>
        <taxon>Pezizomycotina</taxon>
        <taxon>Dothideomycetes</taxon>
        <taxon>Pleosporomycetidae</taxon>
        <taxon>Pleosporales</taxon>
        <taxon>Pleosporineae</taxon>
        <taxon>Pleosporaceae</taxon>
        <taxon>Pyrenophora</taxon>
    </lineage>
</organism>
<reference evidence="3" key="1">
    <citation type="journal article" date="2018" name="BMC Genomics">
        <title>Comparative genomics of the wheat fungal pathogen Pyrenophora tritici-repentis reveals chromosomal variations and genome plasticity.</title>
        <authorList>
            <person name="Moolhuijzen P."/>
            <person name="See P.T."/>
            <person name="Hane J.K."/>
            <person name="Shi G."/>
            <person name="Liu Z."/>
            <person name="Oliver R.P."/>
            <person name="Moffat C.S."/>
        </authorList>
    </citation>
    <scope>NUCLEOTIDE SEQUENCE [LARGE SCALE GENOMIC DNA]</scope>
    <source>
        <strain evidence="3">M4</strain>
    </source>
</reference>
<evidence type="ECO:0000313" key="3">
    <source>
        <dbReference type="EMBL" id="KAF7566017.1"/>
    </source>
</evidence>
<dbReference type="KEGG" id="ptrr:90955114"/>
<name>A0A834VLC4_9PLEO</name>
<dbReference type="Gene3D" id="3.30.420.10">
    <property type="entry name" value="Ribonuclease H-like superfamily/Ribonuclease H"/>
    <property type="match status" value="1"/>
</dbReference>
<sequence length="218" mass="24484">MLPGAQTSSAASYHSGCSEDKVYGGTIEKTDKPTTMGWFNHCHLIGTWVIEPPTTSTSAFHVRMNRAKRSPQKATAILWHKRLGHPGPSAIEHLVQQSEGTPRLNDEGPGERVAIDFHEYEDGSFTKEKSQMLSTRYTWDFYFKDNRPARSIIRLLGLFVQFMKKQFNITVKVIETDNEIVTVKQEVEKWCTSLSIKLEPSAPDTQAQNGGAERSGVL</sequence>
<dbReference type="RefSeq" id="XP_065959635.1">
    <property type="nucleotide sequence ID" value="XM_066105071.1"/>
</dbReference>
<dbReference type="EMBL" id="NQIK02000010">
    <property type="protein sequence ID" value="KAF7566017.1"/>
    <property type="molecule type" value="Genomic_DNA"/>
</dbReference>
<dbReference type="GeneID" id="90955114"/>
<dbReference type="PROSITE" id="PS50994">
    <property type="entry name" value="INTEGRASE"/>
    <property type="match status" value="1"/>
</dbReference>
<dbReference type="GO" id="GO:0015074">
    <property type="term" value="P:DNA integration"/>
    <property type="evidence" value="ECO:0007669"/>
    <property type="project" value="InterPro"/>
</dbReference>
<gene>
    <name evidence="3" type="ORF">PtrM4_054510</name>
</gene>
<keyword evidence="1" id="KW-0694">RNA-binding</keyword>
<dbReference type="GO" id="GO:0003723">
    <property type="term" value="F:RNA binding"/>
    <property type="evidence" value="ECO:0007669"/>
    <property type="project" value="UniProtKB-KW"/>
</dbReference>
<dbReference type="InterPro" id="IPR036397">
    <property type="entry name" value="RNaseH_sf"/>
</dbReference>
<accession>A0A834VLC4</accession>
<evidence type="ECO:0000313" key="4">
    <source>
        <dbReference type="Proteomes" id="UP000245464"/>
    </source>
</evidence>
<dbReference type="AlphaFoldDB" id="A0A834VLC4"/>
<dbReference type="Proteomes" id="UP000245464">
    <property type="component" value="Chromosome 10"/>
</dbReference>